<accession>A0A518H3I0</accession>
<evidence type="ECO:0000313" key="4">
    <source>
        <dbReference type="Proteomes" id="UP000317835"/>
    </source>
</evidence>
<feature type="region of interest" description="Disordered" evidence="1">
    <location>
        <begin position="172"/>
        <end position="209"/>
    </location>
</feature>
<feature type="compositionally biased region" description="Low complexity" evidence="1">
    <location>
        <begin position="186"/>
        <end position="209"/>
    </location>
</feature>
<keyword evidence="2" id="KW-0472">Membrane</keyword>
<feature type="transmembrane region" description="Helical" evidence="2">
    <location>
        <begin position="104"/>
        <end position="129"/>
    </location>
</feature>
<organism evidence="3 4">
    <name type="scientific">Tautonia plasticadhaerens</name>
    <dbReference type="NCBI Taxonomy" id="2527974"/>
    <lineage>
        <taxon>Bacteria</taxon>
        <taxon>Pseudomonadati</taxon>
        <taxon>Planctomycetota</taxon>
        <taxon>Planctomycetia</taxon>
        <taxon>Isosphaerales</taxon>
        <taxon>Isosphaeraceae</taxon>
        <taxon>Tautonia</taxon>
    </lineage>
</organism>
<evidence type="ECO:0000313" key="3">
    <source>
        <dbReference type="EMBL" id="QDV35396.1"/>
    </source>
</evidence>
<keyword evidence="2" id="KW-1133">Transmembrane helix</keyword>
<feature type="compositionally biased region" description="Basic and acidic residues" evidence="1">
    <location>
        <begin position="172"/>
        <end position="184"/>
    </location>
</feature>
<feature type="transmembrane region" description="Helical" evidence="2">
    <location>
        <begin position="47"/>
        <end position="67"/>
    </location>
</feature>
<evidence type="ECO:0000256" key="2">
    <source>
        <dbReference type="SAM" id="Phobius"/>
    </source>
</evidence>
<dbReference type="AlphaFoldDB" id="A0A518H3I0"/>
<gene>
    <name evidence="3" type="ORF">ElP_32990</name>
</gene>
<reference evidence="3 4" key="1">
    <citation type="submission" date="2019-02" db="EMBL/GenBank/DDBJ databases">
        <title>Deep-cultivation of Planctomycetes and their phenomic and genomic characterization uncovers novel biology.</title>
        <authorList>
            <person name="Wiegand S."/>
            <person name="Jogler M."/>
            <person name="Boedeker C."/>
            <person name="Pinto D."/>
            <person name="Vollmers J."/>
            <person name="Rivas-Marin E."/>
            <person name="Kohn T."/>
            <person name="Peeters S.H."/>
            <person name="Heuer A."/>
            <person name="Rast P."/>
            <person name="Oberbeckmann S."/>
            <person name="Bunk B."/>
            <person name="Jeske O."/>
            <person name="Meyerdierks A."/>
            <person name="Storesund J.E."/>
            <person name="Kallscheuer N."/>
            <person name="Luecker S."/>
            <person name="Lage O.M."/>
            <person name="Pohl T."/>
            <person name="Merkel B.J."/>
            <person name="Hornburger P."/>
            <person name="Mueller R.-W."/>
            <person name="Bruemmer F."/>
            <person name="Labrenz M."/>
            <person name="Spormann A.M."/>
            <person name="Op den Camp H."/>
            <person name="Overmann J."/>
            <person name="Amann R."/>
            <person name="Jetten M.S.M."/>
            <person name="Mascher T."/>
            <person name="Medema M.H."/>
            <person name="Devos D.P."/>
            <person name="Kaster A.-K."/>
            <person name="Ovreas L."/>
            <person name="Rohde M."/>
            <person name="Galperin M.Y."/>
            <person name="Jogler C."/>
        </authorList>
    </citation>
    <scope>NUCLEOTIDE SEQUENCE [LARGE SCALE GENOMIC DNA]</scope>
    <source>
        <strain evidence="3 4">ElP</strain>
    </source>
</reference>
<sequence length="209" mass="22284">MKDDPARDPRPSRSAEVPEHPRAMRDLGSIQSLLEAVLGLNEGVHRLMFDVALLVALINAIPTGPWIFEAQVASSLVANGLMILGIGSRWGFPRGHGPLAGVMLVFGLVGALAILLAVFVATYSIGLYVPLFLSWARSAAAFAFTLAVGRAANDFFLSARRVNPRRLRSAMRRWERARRERDESAPDAGSATPAPASASTPTSPGSAPS</sequence>
<proteinExistence type="predicted"/>
<name>A0A518H3I0_9BACT</name>
<protein>
    <submittedName>
        <fullName evidence="3">Uncharacterized protein</fullName>
    </submittedName>
</protein>
<dbReference type="RefSeq" id="WP_145270972.1">
    <property type="nucleotide sequence ID" value="NZ_CP036426.1"/>
</dbReference>
<evidence type="ECO:0000256" key="1">
    <source>
        <dbReference type="SAM" id="MobiDB-lite"/>
    </source>
</evidence>
<dbReference type="KEGG" id="tpla:ElP_32990"/>
<feature type="transmembrane region" description="Helical" evidence="2">
    <location>
        <begin position="135"/>
        <end position="157"/>
    </location>
</feature>
<keyword evidence="2" id="KW-0812">Transmembrane</keyword>
<keyword evidence="4" id="KW-1185">Reference proteome</keyword>
<feature type="region of interest" description="Disordered" evidence="1">
    <location>
        <begin position="1"/>
        <end position="20"/>
    </location>
</feature>
<dbReference type="EMBL" id="CP036426">
    <property type="protein sequence ID" value="QDV35396.1"/>
    <property type="molecule type" value="Genomic_DNA"/>
</dbReference>
<dbReference type="Proteomes" id="UP000317835">
    <property type="component" value="Chromosome"/>
</dbReference>